<comment type="caution">
    <text evidence="2">The sequence shown here is derived from an EMBL/GenBank/DDBJ whole genome shotgun (WGS) entry which is preliminary data.</text>
</comment>
<organism evidence="2 3">
    <name type="scientific">Salix dunnii</name>
    <dbReference type="NCBI Taxonomy" id="1413687"/>
    <lineage>
        <taxon>Eukaryota</taxon>
        <taxon>Viridiplantae</taxon>
        <taxon>Streptophyta</taxon>
        <taxon>Embryophyta</taxon>
        <taxon>Tracheophyta</taxon>
        <taxon>Spermatophyta</taxon>
        <taxon>Magnoliopsida</taxon>
        <taxon>eudicotyledons</taxon>
        <taxon>Gunneridae</taxon>
        <taxon>Pentapetalae</taxon>
        <taxon>rosids</taxon>
        <taxon>fabids</taxon>
        <taxon>Malpighiales</taxon>
        <taxon>Salicaceae</taxon>
        <taxon>Saliceae</taxon>
        <taxon>Salix</taxon>
    </lineage>
</organism>
<keyword evidence="3" id="KW-1185">Reference proteome</keyword>
<evidence type="ECO:0000313" key="3">
    <source>
        <dbReference type="Proteomes" id="UP000657918"/>
    </source>
</evidence>
<protein>
    <recommendedName>
        <fullName evidence="4">Secreted protein</fullName>
    </recommendedName>
</protein>
<dbReference type="Proteomes" id="UP000657918">
    <property type="component" value="Chromosome 8"/>
</dbReference>
<dbReference type="EMBL" id="JADGMS010000008">
    <property type="protein sequence ID" value="KAF9676970.1"/>
    <property type="molecule type" value="Genomic_DNA"/>
</dbReference>
<dbReference type="AlphaFoldDB" id="A0A835MTG7"/>
<evidence type="ECO:0000313" key="2">
    <source>
        <dbReference type="EMBL" id="KAF9676970.1"/>
    </source>
</evidence>
<accession>A0A835MTG7</accession>
<feature type="chain" id="PRO_5032560874" description="Secreted protein" evidence="1">
    <location>
        <begin position="17"/>
        <end position="100"/>
    </location>
</feature>
<name>A0A835MTG7_9ROSI</name>
<sequence length="100" mass="11347">MLVSLWVAAQLEMLLCISDQDAHDLCESSQPNRFRFIKWKANLVSLVITWEDHSHEVAISSIDNPYRACHAPDMSTVAECTDTPILRKEAELNRPTPTSH</sequence>
<reference evidence="2 3" key="1">
    <citation type="submission" date="2020-10" db="EMBL/GenBank/DDBJ databases">
        <title>Plant Genome Project.</title>
        <authorList>
            <person name="Zhang R.-G."/>
        </authorList>
    </citation>
    <scope>NUCLEOTIDE SEQUENCE [LARGE SCALE GENOMIC DNA]</scope>
    <source>
        <strain evidence="2">FAFU-HL-1</strain>
        <tissue evidence="2">Leaf</tissue>
    </source>
</reference>
<keyword evidence="1" id="KW-0732">Signal</keyword>
<gene>
    <name evidence="2" type="ORF">SADUNF_Sadunf08G0058700</name>
</gene>
<feature type="signal peptide" evidence="1">
    <location>
        <begin position="1"/>
        <end position="16"/>
    </location>
</feature>
<evidence type="ECO:0000256" key="1">
    <source>
        <dbReference type="SAM" id="SignalP"/>
    </source>
</evidence>
<evidence type="ECO:0008006" key="4">
    <source>
        <dbReference type="Google" id="ProtNLM"/>
    </source>
</evidence>
<proteinExistence type="predicted"/>